<dbReference type="AlphaFoldDB" id="A0A813DS38"/>
<accession>A0A813DS38</accession>
<organism evidence="2 3">
    <name type="scientific">Polarella glacialis</name>
    <name type="common">Dinoflagellate</name>
    <dbReference type="NCBI Taxonomy" id="89957"/>
    <lineage>
        <taxon>Eukaryota</taxon>
        <taxon>Sar</taxon>
        <taxon>Alveolata</taxon>
        <taxon>Dinophyceae</taxon>
        <taxon>Suessiales</taxon>
        <taxon>Suessiaceae</taxon>
        <taxon>Polarella</taxon>
    </lineage>
</organism>
<dbReference type="OrthoDB" id="487337at2759"/>
<feature type="non-terminal residue" evidence="2">
    <location>
        <position position="1"/>
    </location>
</feature>
<feature type="non-terminal residue" evidence="2">
    <location>
        <position position="237"/>
    </location>
</feature>
<comment type="caution">
    <text evidence="2">The sequence shown here is derived from an EMBL/GenBank/DDBJ whole genome shotgun (WGS) entry which is preliminary data.</text>
</comment>
<gene>
    <name evidence="2" type="ORF">PGLA1383_LOCUS8764</name>
</gene>
<dbReference type="EMBL" id="CAJNNV010004033">
    <property type="protein sequence ID" value="CAE8590037.1"/>
    <property type="molecule type" value="Genomic_DNA"/>
</dbReference>
<reference evidence="2" key="1">
    <citation type="submission" date="2021-02" db="EMBL/GenBank/DDBJ databases">
        <authorList>
            <person name="Dougan E. K."/>
            <person name="Rhodes N."/>
            <person name="Thang M."/>
            <person name="Chan C."/>
        </authorList>
    </citation>
    <scope>NUCLEOTIDE SEQUENCE</scope>
</reference>
<feature type="region of interest" description="Disordered" evidence="1">
    <location>
        <begin position="1"/>
        <end position="66"/>
    </location>
</feature>
<keyword evidence="3" id="KW-1185">Reference proteome</keyword>
<feature type="compositionally biased region" description="Polar residues" evidence="1">
    <location>
        <begin position="1"/>
        <end position="28"/>
    </location>
</feature>
<proteinExistence type="predicted"/>
<evidence type="ECO:0000313" key="2">
    <source>
        <dbReference type="EMBL" id="CAE8590037.1"/>
    </source>
</evidence>
<sequence>VGFQKGQTMVVTRNGTMSQHQEPQSQSVAGAGHLRMSHLGQPGASRNGGTPHADVGVDRKSKAAGRVSKFAQQLKQPGLMMINEAAAVSKQSVRKSLVMLHEKEQGEETKHQLKMMEIRRLLELDWRAHALTHTGRHLRAYTVTPLVESLKYLLTLQWDFLALFSLMEREPPEECRRRTIIGLWSFLENSGWYAASVEFRRQAEIAAGVNVPRQEARWSLLCFLVGGLDVAVLSIFL</sequence>
<protein>
    <submittedName>
        <fullName evidence="2">Uncharacterized protein</fullName>
    </submittedName>
</protein>
<evidence type="ECO:0000256" key="1">
    <source>
        <dbReference type="SAM" id="MobiDB-lite"/>
    </source>
</evidence>
<name>A0A813DS38_POLGL</name>
<evidence type="ECO:0000313" key="3">
    <source>
        <dbReference type="Proteomes" id="UP000654075"/>
    </source>
</evidence>
<dbReference type="Proteomes" id="UP000654075">
    <property type="component" value="Unassembled WGS sequence"/>
</dbReference>